<organism evidence="1 2">
    <name type="scientific">Dendrothele bispora (strain CBS 962.96)</name>
    <dbReference type="NCBI Taxonomy" id="1314807"/>
    <lineage>
        <taxon>Eukaryota</taxon>
        <taxon>Fungi</taxon>
        <taxon>Dikarya</taxon>
        <taxon>Basidiomycota</taxon>
        <taxon>Agaricomycotina</taxon>
        <taxon>Agaricomycetes</taxon>
        <taxon>Agaricomycetidae</taxon>
        <taxon>Agaricales</taxon>
        <taxon>Agaricales incertae sedis</taxon>
        <taxon>Dendrothele</taxon>
    </lineage>
</organism>
<sequence>MSDFFKFMFEIPAGEQAEGTCFEKPIIFPCKADDLDNLFAFLFHRAWKDPVYRSKEELISLGTLAQMWDMSDALQFVTKNLDWNLDFTGPERLYYAQKFGVPKWAEKSVRYVLTSLNGAGGMEASSAGRLAVSIVVLLMEGEANLIRFKKDLARDIPPLPKASKCPDHSRCEKALLKGWNRVIHPAISKHQGPLWEVTSIVEEHSFSDMSLECAKALHGKVKEAVGQIEGFVCAEAGKRVENWLKSQLPSSDEK</sequence>
<dbReference type="Proteomes" id="UP000297245">
    <property type="component" value="Unassembled WGS sequence"/>
</dbReference>
<accession>A0A4S8LIK1</accession>
<proteinExistence type="predicted"/>
<protein>
    <recommendedName>
        <fullName evidence="3">BTB domain-containing protein</fullName>
    </recommendedName>
</protein>
<keyword evidence="2" id="KW-1185">Reference proteome</keyword>
<dbReference type="OrthoDB" id="3199068at2759"/>
<dbReference type="AlphaFoldDB" id="A0A4S8LIK1"/>
<dbReference type="EMBL" id="ML179401">
    <property type="protein sequence ID" value="THU88653.1"/>
    <property type="molecule type" value="Genomic_DNA"/>
</dbReference>
<evidence type="ECO:0008006" key="3">
    <source>
        <dbReference type="Google" id="ProtNLM"/>
    </source>
</evidence>
<gene>
    <name evidence="1" type="ORF">K435DRAFT_866075</name>
</gene>
<reference evidence="1 2" key="1">
    <citation type="journal article" date="2019" name="Nat. Ecol. Evol.">
        <title>Megaphylogeny resolves global patterns of mushroom evolution.</title>
        <authorList>
            <person name="Varga T."/>
            <person name="Krizsan K."/>
            <person name="Foldi C."/>
            <person name="Dima B."/>
            <person name="Sanchez-Garcia M."/>
            <person name="Sanchez-Ramirez S."/>
            <person name="Szollosi G.J."/>
            <person name="Szarkandi J.G."/>
            <person name="Papp V."/>
            <person name="Albert L."/>
            <person name="Andreopoulos W."/>
            <person name="Angelini C."/>
            <person name="Antonin V."/>
            <person name="Barry K.W."/>
            <person name="Bougher N.L."/>
            <person name="Buchanan P."/>
            <person name="Buyck B."/>
            <person name="Bense V."/>
            <person name="Catcheside P."/>
            <person name="Chovatia M."/>
            <person name="Cooper J."/>
            <person name="Damon W."/>
            <person name="Desjardin D."/>
            <person name="Finy P."/>
            <person name="Geml J."/>
            <person name="Haridas S."/>
            <person name="Hughes K."/>
            <person name="Justo A."/>
            <person name="Karasinski D."/>
            <person name="Kautmanova I."/>
            <person name="Kiss B."/>
            <person name="Kocsube S."/>
            <person name="Kotiranta H."/>
            <person name="LaButti K.M."/>
            <person name="Lechner B.E."/>
            <person name="Liimatainen K."/>
            <person name="Lipzen A."/>
            <person name="Lukacs Z."/>
            <person name="Mihaltcheva S."/>
            <person name="Morgado L.N."/>
            <person name="Niskanen T."/>
            <person name="Noordeloos M.E."/>
            <person name="Ohm R.A."/>
            <person name="Ortiz-Santana B."/>
            <person name="Ovrebo C."/>
            <person name="Racz N."/>
            <person name="Riley R."/>
            <person name="Savchenko A."/>
            <person name="Shiryaev A."/>
            <person name="Soop K."/>
            <person name="Spirin V."/>
            <person name="Szebenyi C."/>
            <person name="Tomsovsky M."/>
            <person name="Tulloss R.E."/>
            <person name="Uehling J."/>
            <person name="Grigoriev I.V."/>
            <person name="Vagvolgyi C."/>
            <person name="Papp T."/>
            <person name="Martin F.M."/>
            <person name="Miettinen O."/>
            <person name="Hibbett D.S."/>
            <person name="Nagy L.G."/>
        </authorList>
    </citation>
    <scope>NUCLEOTIDE SEQUENCE [LARGE SCALE GENOMIC DNA]</scope>
    <source>
        <strain evidence="1 2">CBS 962.96</strain>
    </source>
</reference>
<evidence type="ECO:0000313" key="2">
    <source>
        <dbReference type="Proteomes" id="UP000297245"/>
    </source>
</evidence>
<name>A0A4S8LIK1_DENBC</name>
<evidence type="ECO:0000313" key="1">
    <source>
        <dbReference type="EMBL" id="THU88653.1"/>
    </source>
</evidence>